<dbReference type="GO" id="GO:0030001">
    <property type="term" value="P:metal ion transport"/>
    <property type="evidence" value="ECO:0007669"/>
    <property type="project" value="InterPro"/>
</dbReference>
<accession>A0A1H2TY36</accession>
<dbReference type="InterPro" id="IPR006128">
    <property type="entry name" value="Lipoprotein_PsaA-like"/>
</dbReference>
<dbReference type="GO" id="GO:0046872">
    <property type="term" value="F:metal ion binding"/>
    <property type="evidence" value="ECO:0007669"/>
    <property type="project" value="InterPro"/>
</dbReference>
<dbReference type="PRINTS" id="PR00690">
    <property type="entry name" value="ADHESNFAMILY"/>
</dbReference>
<evidence type="ECO:0000256" key="1">
    <source>
        <dbReference type="ARBA" id="ARBA00011028"/>
    </source>
</evidence>
<dbReference type="AlphaFoldDB" id="A0A1H2TY36"/>
<proteinExistence type="inferred from homology"/>
<dbReference type="RefSeq" id="WP_234949821.1">
    <property type="nucleotide sequence ID" value="NZ_BSYN01000014.1"/>
</dbReference>
<dbReference type="PANTHER" id="PTHR42953:SF3">
    <property type="entry name" value="HIGH-AFFINITY ZINC UPTAKE SYSTEM PROTEIN ZNUA"/>
    <property type="match status" value="1"/>
</dbReference>
<sequence length="296" mass="34069">MKRIIMIIIVLSIFVTGCERKEEIAQVLDGKPIVYTSFYPLYFLANEIGKAKIDLRVVIPNGVDSHHYEPSLNQLKDIEKAHLFIYNGLDFESWTEKLIDTIIDKDKTLNASEYVELIQIDGHMDPHIWLSPHNMKIIGEKIKDRLIQIDKENKDYYEENYSILSDRLEALDRDYKEVLNEKKRDTILVSHAAFSYMGERYGFKQISVAGISPEQEPSPKTIAEIIDLVKEDGFEYIFLETLASPKTVDIIANEADLKVLILNPIEGLTEEEEAKGEDYISIMEENLKNLKKALVD</sequence>
<dbReference type="Gene3D" id="3.40.50.1980">
    <property type="entry name" value="Nitrogenase molybdenum iron protein domain"/>
    <property type="match status" value="2"/>
</dbReference>
<dbReference type="GO" id="GO:0007155">
    <property type="term" value="P:cell adhesion"/>
    <property type="evidence" value="ECO:0007669"/>
    <property type="project" value="InterPro"/>
</dbReference>
<dbReference type="InterPro" id="IPR050492">
    <property type="entry name" value="Bact_metal-bind_prot9"/>
</dbReference>
<dbReference type="InterPro" id="IPR006127">
    <property type="entry name" value="ZnuA-like"/>
</dbReference>
<dbReference type="Pfam" id="PF01297">
    <property type="entry name" value="ZnuA"/>
    <property type="match status" value="1"/>
</dbReference>
<evidence type="ECO:0000313" key="6">
    <source>
        <dbReference type="Proteomes" id="UP000198828"/>
    </source>
</evidence>
<dbReference type="Proteomes" id="UP000198828">
    <property type="component" value="Unassembled WGS sequence"/>
</dbReference>
<name>A0A1H2TY36_9FIRM</name>
<gene>
    <name evidence="5" type="ORF">SAMN05660923_00838</name>
</gene>
<protein>
    <submittedName>
        <fullName evidence="5">Zinc transport system substrate-binding protein</fullName>
    </submittedName>
</protein>
<dbReference type="PROSITE" id="PS51257">
    <property type="entry name" value="PROKAR_LIPOPROTEIN"/>
    <property type="match status" value="1"/>
</dbReference>
<dbReference type="PANTHER" id="PTHR42953">
    <property type="entry name" value="HIGH-AFFINITY ZINC UPTAKE SYSTEM PROTEIN ZNUA-RELATED"/>
    <property type="match status" value="1"/>
</dbReference>
<keyword evidence="3" id="KW-0732">Signal</keyword>
<organism evidence="5 6">
    <name type="scientific">Tepidimicrobium xylanilyticum</name>
    <dbReference type="NCBI Taxonomy" id="1123352"/>
    <lineage>
        <taxon>Bacteria</taxon>
        <taxon>Bacillati</taxon>
        <taxon>Bacillota</taxon>
        <taxon>Tissierellia</taxon>
        <taxon>Tissierellales</taxon>
        <taxon>Tepidimicrobiaceae</taxon>
        <taxon>Tepidimicrobium</taxon>
    </lineage>
</organism>
<dbReference type="SUPFAM" id="SSF53807">
    <property type="entry name" value="Helical backbone' metal receptor"/>
    <property type="match status" value="1"/>
</dbReference>
<evidence type="ECO:0000256" key="3">
    <source>
        <dbReference type="ARBA" id="ARBA00022729"/>
    </source>
</evidence>
<keyword evidence="2 4" id="KW-0813">Transport</keyword>
<evidence type="ECO:0000256" key="2">
    <source>
        <dbReference type="ARBA" id="ARBA00022448"/>
    </source>
</evidence>
<keyword evidence="6" id="KW-1185">Reference proteome</keyword>
<dbReference type="PRINTS" id="PR00691">
    <property type="entry name" value="ADHESINB"/>
</dbReference>
<evidence type="ECO:0000256" key="4">
    <source>
        <dbReference type="RuleBase" id="RU003512"/>
    </source>
</evidence>
<dbReference type="InterPro" id="IPR006129">
    <property type="entry name" value="AdhesinB"/>
</dbReference>
<comment type="similarity">
    <text evidence="1 4">Belongs to the bacterial solute-binding protein 9 family.</text>
</comment>
<evidence type="ECO:0000313" key="5">
    <source>
        <dbReference type="EMBL" id="SDW48668.1"/>
    </source>
</evidence>
<dbReference type="EMBL" id="FNNG01000002">
    <property type="protein sequence ID" value="SDW48668.1"/>
    <property type="molecule type" value="Genomic_DNA"/>
</dbReference>
<reference evidence="5 6" key="1">
    <citation type="submission" date="2016-10" db="EMBL/GenBank/DDBJ databases">
        <authorList>
            <person name="de Groot N.N."/>
        </authorList>
    </citation>
    <scope>NUCLEOTIDE SEQUENCE [LARGE SCALE GENOMIC DNA]</scope>
    <source>
        <strain evidence="5 6">DSM 23310</strain>
    </source>
</reference>